<evidence type="ECO:0000259" key="12">
    <source>
        <dbReference type="Pfam" id="PF07715"/>
    </source>
</evidence>
<dbReference type="CDD" id="cd01347">
    <property type="entry name" value="ligand_gated_channel"/>
    <property type="match status" value="1"/>
</dbReference>
<dbReference type="EMBL" id="FNHB01000006">
    <property type="protein sequence ID" value="SDM69744.1"/>
    <property type="molecule type" value="Genomic_DNA"/>
</dbReference>
<dbReference type="InterPro" id="IPR037066">
    <property type="entry name" value="Plug_dom_sf"/>
</dbReference>
<reference evidence="13 14" key="1">
    <citation type="submission" date="2016-10" db="EMBL/GenBank/DDBJ databases">
        <authorList>
            <person name="de Groot N.N."/>
        </authorList>
    </citation>
    <scope>NUCLEOTIDE SEQUENCE [LARGE SCALE GENOMIC DNA]</scope>
    <source>
        <strain evidence="13 14">DSM 1736</strain>
    </source>
</reference>
<comment type="subcellular location">
    <subcellularLocation>
        <location evidence="1 8">Cell outer membrane</location>
        <topology evidence="1 8">Multi-pass membrane protein</topology>
    </subcellularLocation>
</comment>
<evidence type="ECO:0000259" key="11">
    <source>
        <dbReference type="Pfam" id="PF00593"/>
    </source>
</evidence>
<evidence type="ECO:0000256" key="4">
    <source>
        <dbReference type="ARBA" id="ARBA00022692"/>
    </source>
</evidence>
<evidence type="ECO:0000256" key="9">
    <source>
        <dbReference type="RuleBase" id="RU003357"/>
    </source>
</evidence>
<evidence type="ECO:0000256" key="8">
    <source>
        <dbReference type="PROSITE-ProRule" id="PRU01360"/>
    </source>
</evidence>
<dbReference type="Gene3D" id="2.40.170.20">
    <property type="entry name" value="TonB-dependent receptor, beta-barrel domain"/>
    <property type="match status" value="1"/>
</dbReference>
<accession>A0A1G9VC03</accession>
<dbReference type="PANTHER" id="PTHR30069">
    <property type="entry name" value="TONB-DEPENDENT OUTER MEMBRANE RECEPTOR"/>
    <property type="match status" value="1"/>
</dbReference>
<dbReference type="PANTHER" id="PTHR30069:SF27">
    <property type="entry name" value="BLL4766 PROTEIN"/>
    <property type="match status" value="1"/>
</dbReference>
<dbReference type="Pfam" id="PF00593">
    <property type="entry name" value="TonB_dep_Rec_b-barrel"/>
    <property type="match status" value="1"/>
</dbReference>
<dbReference type="InterPro" id="IPR039426">
    <property type="entry name" value="TonB-dep_rcpt-like"/>
</dbReference>
<dbReference type="AlphaFoldDB" id="A0A1G9VC03"/>
<dbReference type="Pfam" id="PF07715">
    <property type="entry name" value="Plug"/>
    <property type="match status" value="1"/>
</dbReference>
<dbReference type="InterPro" id="IPR000531">
    <property type="entry name" value="Beta-barrel_TonB"/>
</dbReference>
<dbReference type="GO" id="GO:0015344">
    <property type="term" value="F:siderophore uptake transmembrane transporter activity"/>
    <property type="evidence" value="ECO:0007669"/>
    <property type="project" value="TreeGrafter"/>
</dbReference>
<keyword evidence="6 8" id="KW-0472">Membrane</keyword>
<feature type="domain" description="TonB-dependent receptor-like beta-barrel" evidence="11">
    <location>
        <begin position="256"/>
        <end position="668"/>
    </location>
</feature>
<dbReference type="PROSITE" id="PS52016">
    <property type="entry name" value="TONB_DEPENDENT_REC_3"/>
    <property type="match status" value="1"/>
</dbReference>
<sequence>MYKKTYPGMLRLLVVSLITGMGASAAAADIRLQDSHIQPDYVEVERLKSTKEVIVITKETITGKGYKNMGEILNDVPGISVGLTGWGDIDIRGQGSEQAQRNIQVMLDGAPITTLTSHPFMNDYNYIPVDNIEKIEIIPGGGSVMYGSGAAGGIINITTNLKRLNKTENSASFMWGQNEKNGALNLGDKVNEKLSYQLSYTKSDKDLYFVDTYRNSEYWAGALAYQIDPAQRLSFRYSHVQDEGQFIASLQKRNFDKYGKDYVPSGKWITVGIENGEKVRRWVSGYLDAEREMDMYSLNYARNFSRDTRLSADVFYNDGYFKNNSQGDKTMDHSTRGVKLKLDHAYGPDRQHSVLFGLDYYTQEAELAYDDYTGGYGGKPLTIHPLHFFYDKKVRAFYTSNKLTYGKWSFVQGVRREFTDWGYDKEAASSSGQDTRKTKDAAVELAAAYQYNDIGSVYARYEKGFTHPDGIQMADDFGDEIKPSSVTDEKFDLYEIGLRDKIGISTVNLAVFYSETDNQIDRFLHLPPGGGLIRRSLNLYDTKRHGADLSIRQKVNKWTFTEGYSYLKGKSDYNEFGRQFMNEAQKNLTNWTRQSLKAVPKHKFVLKAQYDPNEKVSLAAQYKYVGRYNNFTEDENAAGNQIGSHKIVDFDVTYKITPQVTLYTGVKNAFNEKYASYLTENSGGYYSLLPGDERMYYVMTSYKF</sequence>
<keyword evidence="5 9" id="KW-0798">TonB box</keyword>
<dbReference type="SUPFAM" id="SSF56935">
    <property type="entry name" value="Porins"/>
    <property type="match status" value="1"/>
</dbReference>
<evidence type="ECO:0000313" key="13">
    <source>
        <dbReference type="EMBL" id="SDM69744.1"/>
    </source>
</evidence>
<dbReference type="RefSeq" id="WP_092073900.1">
    <property type="nucleotide sequence ID" value="NZ_FNHB01000006.1"/>
</dbReference>
<proteinExistence type="inferred from homology"/>
<keyword evidence="7 8" id="KW-0998">Cell outer membrane</keyword>
<keyword evidence="14" id="KW-1185">Reference proteome</keyword>
<keyword evidence="10" id="KW-0732">Signal</keyword>
<dbReference type="InterPro" id="IPR012910">
    <property type="entry name" value="Plug_dom"/>
</dbReference>
<dbReference type="Proteomes" id="UP000214880">
    <property type="component" value="Unassembled WGS sequence"/>
</dbReference>
<dbReference type="OrthoDB" id="8670144at2"/>
<dbReference type="GO" id="GO:0044718">
    <property type="term" value="P:siderophore transmembrane transport"/>
    <property type="evidence" value="ECO:0007669"/>
    <property type="project" value="TreeGrafter"/>
</dbReference>
<comment type="similarity">
    <text evidence="8 9">Belongs to the TonB-dependent receptor family.</text>
</comment>
<dbReference type="STRING" id="146817.SAMN04488502_106242"/>
<gene>
    <name evidence="13" type="ORF">SAMN04488502_106242</name>
</gene>
<evidence type="ECO:0000256" key="3">
    <source>
        <dbReference type="ARBA" id="ARBA00022452"/>
    </source>
</evidence>
<dbReference type="InterPro" id="IPR036942">
    <property type="entry name" value="Beta-barrel_TonB_sf"/>
</dbReference>
<evidence type="ECO:0000256" key="5">
    <source>
        <dbReference type="ARBA" id="ARBA00023077"/>
    </source>
</evidence>
<feature type="domain" description="TonB-dependent receptor plug" evidence="12">
    <location>
        <begin position="48"/>
        <end position="154"/>
    </location>
</feature>
<protein>
    <submittedName>
        <fullName evidence="13">Iron complex outermembrane recepter protein</fullName>
    </submittedName>
</protein>
<keyword evidence="2 8" id="KW-0813">Transport</keyword>
<evidence type="ECO:0000313" key="14">
    <source>
        <dbReference type="Proteomes" id="UP000214880"/>
    </source>
</evidence>
<evidence type="ECO:0000256" key="2">
    <source>
        <dbReference type="ARBA" id="ARBA00022448"/>
    </source>
</evidence>
<feature type="signal peptide" evidence="10">
    <location>
        <begin position="1"/>
        <end position="27"/>
    </location>
</feature>
<evidence type="ECO:0000256" key="1">
    <source>
        <dbReference type="ARBA" id="ARBA00004571"/>
    </source>
</evidence>
<feature type="chain" id="PRO_5011638450" evidence="10">
    <location>
        <begin position="28"/>
        <end position="704"/>
    </location>
</feature>
<keyword evidence="3 8" id="KW-1134">Transmembrane beta strand</keyword>
<organism evidence="13 14">
    <name type="scientific">Dendrosporobacter quercicolus</name>
    <dbReference type="NCBI Taxonomy" id="146817"/>
    <lineage>
        <taxon>Bacteria</taxon>
        <taxon>Bacillati</taxon>
        <taxon>Bacillota</taxon>
        <taxon>Negativicutes</taxon>
        <taxon>Selenomonadales</taxon>
        <taxon>Sporomusaceae</taxon>
        <taxon>Dendrosporobacter</taxon>
    </lineage>
</organism>
<dbReference type="Gene3D" id="2.170.130.10">
    <property type="entry name" value="TonB-dependent receptor, plug domain"/>
    <property type="match status" value="1"/>
</dbReference>
<dbReference type="GO" id="GO:0009279">
    <property type="term" value="C:cell outer membrane"/>
    <property type="evidence" value="ECO:0007669"/>
    <property type="project" value="UniProtKB-SubCell"/>
</dbReference>
<evidence type="ECO:0000256" key="7">
    <source>
        <dbReference type="ARBA" id="ARBA00023237"/>
    </source>
</evidence>
<evidence type="ECO:0000256" key="10">
    <source>
        <dbReference type="SAM" id="SignalP"/>
    </source>
</evidence>
<name>A0A1G9VC03_9FIRM</name>
<evidence type="ECO:0000256" key="6">
    <source>
        <dbReference type="ARBA" id="ARBA00023136"/>
    </source>
</evidence>
<keyword evidence="4 8" id="KW-0812">Transmembrane</keyword>